<evidence type="ECO:0000256" key="3">
    <source>
        <dbReference type="ARBA" id="ARBA00022676"/>
    </source>
</evidence>
<keyword evidence="3" id="KW-0328">Glycosyltransferase</keyword>
<dbReference type="Gene3D" id="3.40.50.2000">
    <property type="entry name" value="Glycogen Phosphorylase B"/>
    <property type="match status" value="1"/>
</dbReference>
<comment type="similarity">
    <text evidence="1">Belongs to the UDP-glycosyltransferase family.</text>
</comment>
<gene>
    <name evidence="7" type="ORF">SVUK_LOCUS9225</name>
</gene>
<evidence type="ECO:0000313" key="8">
    <source>
        <dbReference type="Proteomes" id="UP000270094"/>
    </source>
</evidence>
<dbReference type="EMBL" id="UYYB01034843">
    <property type="protein sequence ID" value="VDM74227.1"/>
    <property type="molecule type" value="Genomic_DNA"/>
</dbReference>
<sequence length="99" mass="10842">MLEAATHGKPLIAVPLFGDQTRNARIIKKFGFGIHLTKASLHDSSVLRNAIGAVLNDTKLDIRHSILQVHKGSSSDTRYFGKTAILTGRKADKNNRFSS</sequence>
<dbReference type="OrthoDB" id="5835829at2759"/>
<name>A0A3P7JDU2_STRVU</name>
<comment type="catalytic activity">
    <reaction evidence="6">
        <text>glucuronate acceptor + UDP-alpha-D-glucuronate = acceptor beta-D-glucuronoside + UDP + H(+)</text>
        <dbReference type="Rhea" id="RHEA:21032"/>
        <dbReference type="ChEBI" id="CHEBI:15378"/>
        <dbReference type="ChEBI" id="CHEBI:58052"/>
        <dbReference type="ChEBI" id="CHEBI:58223"/>
        <dbReference type="ChEBI" id="CHEBI:132367"/>
        <dbReference type="ChEBI" id="CHEBI:132368"/>
        <dbReference type="EC" id="2.4.1.17"/>
    </reaction>
</comment>
<dbReference type="AlphaFoldDB" id="A0A3P7JDU2"/>
<dbReference type="PANTHER" id="PTHR48043:SF145">
    <property type="entry name" value="FI06409P-RELATED"/>
    <property type="match status" value="1"/>
</dbReference>
<dbReference type="GO" id="GO:0015020">
    <property type="term" value="F:glucuronosyltransferase activity"/>
    <property type="evidence" value="ECO:0007669"/>
    <property type="project" value="UniProtKB-EC"/>
</dbReference>
<evidence type="ECO:0000256" key="2">
    <source>
        <dbReference type="ARBA" id="ARBA00012544"/>
    </source>
</evidence>
<keyword evidence="8" id="KW-1185">Reference proteome</keyword>
<dbReference type="SUPFAM" id="SSF53756">
    <property type="entry name" value="UDP-Glycosyltransferase/glycogen phosphorylase"/>
    <property type="match status" value="1"/>
</dbReference>
<keyword evidence="5" id="KW-0732">Signal</keyword>
<dbReference type="Proteomes" id="UP000270094">
    <property type="component" value="Unassembled WGS sequence"/>
</dbReference>
<dbReference type="EC" id="2.4.1.17" evidence="2"/>
<protein>
    <recommendedName>
        <fullName evidence="2">glucuronosyltransferase</fullName>
        <ecNumber evidence="2">2.4.1.17</ecNumber>
    </recommendedName>
</protein>
<evidence type="ECO:0000256" key="4">
    <source>
        <dbReference type="ARBA" id="ARBA00022679"/>
    </source>
</evidence>
<evidence type="ECO:0000256" key="1">
    <source>
        <dbReference type="ARBA" id="ARBA00009995"/>
    </source>
</evidence>
<dbReference type="Pfam" id="PF00201">
    <property type="entry name" value="UDPGT"/>
    <property type="match status" value="1"/>
</dbReference>
<dbReference type="InterPro" id="IPR050271">
    <property type="entry name" value="UDP-glycosyltransferase"/>
</dbReference>
<reference evidence="7 8" key="1">
    <citation type="submission" date="2018-11" db="EMBL/GenBank/DDBJ databases">
        <authorList>
            <consortium name="Pathogen Informatics"/>
        </authorList>
    </citation>
    <scope>NUCLEOTIDE SEQUENCE [LARGE SCALE GENOMIC DNA]</scope>
</reference>
<organism evidence="7 8">
    <name type="scientific">Strongylus vulgaris</name>
    <name type="common">Blood worm</name>
    <dbReference type="NCBI Taxonomy" id="40348"/>
    <lineage>
        <taxon>Eukaryota</taxon>
        <taxon>Metazoa</taxon>
        <taxon>Ecdysozoa</taxon>
        <taxon>Nematoda</taxon>
        <taxon>Chromadorea</taxon>
        <taxon>Rhabditida</taxon>
        <taxon>Rhabditina</taxon>
        <taxon>Rhabditomorpha</taxon>
        <taxon>Strongyloidea</taxon>
        <taxon>Strongylidae</taxon>
        <taxon>Strongylus</taxon>
    </lineage>
</organism>
<keyword evidence="4" id="KW-0808">Transferase</keyword>
<accession>A0A3P7JDU2</accession>
<evidence type="ECO:0000256" key="5">
    <source>
        <dbReference type="ARBA" id="ARBA00022729"/>
    </source>
</evidence>
<dbReference type="PANTHER" id="PTHR48043">
    <property type="entry name" value="EG:EG0003.4 PROTEIN-RELATED"/>
    <property type="match status" value="1"/>
</dbReference>
<dbReference type="InterPro" id="IPR002213">
    <property type="entry name" value="UDP_glucos_trans"/>
</dbReference>
<evidence type="ECO:0000313" key="7">
    <source>
        <dbReference type="EMBL" id="VDM74227.1"/>
    </source>
</evidence>
<proteinExistence type="inferred from homology"/>
<evidence type="ECO:0000256" key="6">
    <source>
        <dbReference type="ARBA" id="ARBA00047475"/>
    </source>
</evidence>